<evidence type="ECO:0000313" key="1">
    <source>
        <dbReference type="EMBL" id="RCS21932.1"/>
    </source>
</evidence>
<reference evidence="1 2" key="1">
    <citation type="submission" date="2018-07" db="EMBL/GenBank/DDBJ databases">
        <title>The draft genome of Phyllobacterium salinisoli.</title>
        <authorList>
            <person name="Liu L."/>
            <person name="Li L."/>
            <person name="Zhang X."/>
            <person name="Liang L."/>
        </authorList>
    </citation>
    <scope>NUCLEOTIDE SEQUENCE [LARGE SCALE GENOMIC DNA]</scope>
    <source>
        <strain evidence="1 2">LLAN61</strain>
    </source>
</reference>
<dbReference type="AlphaFoldDB" id="A0A368K0I8"/>
<accession>A0A368K0I8</accession>
<sequence>MERAIELGPDGEGLSNALDGMRGGPFSSYLASKIEERQTCGFDGSITGHFLIPGEDAEEKVHSLFLGKRREVDVVDFTVERRRFGIPLENDTDFFREAVLEFHAPSLMSVLIELEDLEEGTWTRFPVDMYAVPPFVDASRKAPTRFANAFFEVTLDFEKEWAGIVFDDDGSRSVDLSEAVTMIEVGAILARSKKRVKIEIGGGMMELPAAEGNEGPFHNWIPVAPILRRMETAIDRYAPSKKPRIQLSEFYDWIEKYQNLLALGSVSGANLFFPRWEDDTLLDGQDVVLAPLTLQLAGTQYTALIEVPIETESHDTHEIRIVGGHPRIVDDIARAPGSKTADFINRAVELSKRNRKVKGPALVLGSFE</sequence>
<proteinExistence type="predicted"/>
<protein>
    <submittedName>
        <fullName evidence="1">Uncharacterized protein</fullName>
    </submittedName>
</protein>
<name>A0A368K0I8_9HYPH</name>
<organism evidence="1 2">
    <name type="scientific">Phyllobacterium salinisoli</name>
    <dbReference type="NCBI Taxonomy" id="1899321"/>
    <lineage>
        <taxon>Bacteria</taxon>
        <taxon>Pseudomonadati</taxon>
        <taxon>Pseudomonadota</taxon>
        <taxon>Alphaproteobacteria</taxon>
        <taxon>Hyphomicrobiales</taxon>
        <taxon>Phyllobacteriaceae</taxon>
        <taxon>Phyllobacterium</taxon>
    </lineage>
</organism>
<gene>
    <name evidence="1" type="ORF">DUT91_21230</name>
</gene>
<comment type="caution">
    <text evidence="1">The sequence shown here is derived from an EMBL/GenBank/DDBJ whole genome shotgun (WGS) entry which is preliminary data.</text>
</comment>
<dbReference type="EMBL" id="QOZG01000012">
    <property type="protein sequence ID" value="RCS21932.1"/>
    <property type="molecule type" value="Genomic_DNA"/>
</dbReference>
<keyword evidence="2" id="KW-1185">Reference proteome</keyword>
<dbReference type="Proteomes" id="UP000253420">
    <property type="component" value="Unassembled WGS sequence"/>
</dbReference>
<evidence type="ECO:0000313" key="2">
    <source>
        <dbReference type="Proteomes" id="UP000253420"/>
    </source>
</evidence>